<accession>A0A1E3QKX9</accession>
<keyword evidence="2" id="KW-0812">Transmembrane</keyword>
<dbReference type="AlphaFoldDB" id="A0A1E3QKX9"/>
<keyword evidence="2" id="KW-0472">Membrane</keyword>
<proteinExistence type="predicted"/>
<evidence type="ECO:0000313" key="4">
    <source>
        <dbReference type="Proteomes" id="UP000094336"/>
    </source>
</evidence>
<evidence type="ECO:0000256" key="1">
    <source>
        <dbReference type="SAM" id="MobiDB-lite"/>
    </source>
</evidence>
<feature type="region of interest" description="Disordered" evidence="1">
    <location>
        <begin position="1"/>
        <end position="28"/>
    </location>
</feature>
<name>A0A1E3QKX9_9ASCO</name>
<dbReference type="EMBL" id="KV454436">
    <property type="protein sequence ID" value="ODQ78343.1"/>
    <property type="molecule type" value="Genomic_DNA"/>
</dbReference>
<evidence type="ECO:0000256" key="2">
    <source>
        <dbReference type="SAM" id="Phobius"/>
    </source>
</evidence>
<keyword evidence="4" id="KW-1185">Reference proteome</keyword>
<reference evidence="4" key="1">
    <citation type="submission" date="2016-05" db="EMBL/GenBank/DDBJ databases">
        <title>Comparative genomics of biotechnologically important yeasts.</title>
        <authorList>
            <consortium name="DOE Joint Genome Institute"/>
            <person name="Riley R."/>
            <person name="Haridas S."/>
            <person name="Wolfe K.H."/>
            <person name="Lopes M.R."/>
            <person name="Hittinger C.T."/>
            <person name="Goker M."/>
            <person name="Salamov A."/>
            <person name="Wisecaver J."/>
            <person name="Long T.M."/>
            <person name="Aerts A.L."/>
            <person name="Barry K."/>
            <person name="Choi C."/>
            <person name="Clum A."/>
            <person name="Coughlan A.Y."/>
            <person name="Deshpande S."/>
            <person name="Douglass A.P."/>
            <person name="Hanson S.J."/>
            <person name="Klenk H.-P."/>
            <person name="Labutti K."/>
            <person name="Lapidus A."/>
            <person name="Lindquist E."/>
            <person name="Lipzen A."/>
            <person name="Meier-Kolthoff J.P."/>
            <person name="Ohm R.A."/>
            <person name="Otillar R.P."/>
            <person name="Pangilinan J."/>
            <person name="Peng Y."/>
            <person name="Rokas A."/>
            <person name="Rosa C.A."/>
            <person name="Scheuner C."/>
            <person name="Sibirny A.A."/>
            <person name="Slot J.C."/>
            <person name="Stielow J.B."/>
            <person name="Sun H."/>
            <person name="Kurtzman C.P."/>
            <person name="Blackwell M."/>
            <person name="Grigoriev I.V."/>
            <person name="Jeffries T.W."/>
        </authorList>
    </citation>
    <scope>NUCLEOTIDE SEQUENCE [LARGE SCALE GENOMIC DNA]</scope>
    <source>
        <strain evidence="4">NRRL Y-12698</strain>
    </source>
</reference>
<dbReference type="GeneID" id="30150836"/>
<feature type="transmembrane region" description="Helical" evidence="2">
    <location>
        <begin position="165"/>
        <end position="186"/>
    </location>
</feature>
<dbReference type="RefSeq" id="XP_018983671.1">
    <property type="nucleotide sequence ID" value="XM_019132983.1"/>
</dbReference>
<evidence type="ECO:0000313" key="3">
    <source>
        <dbReference type="EMBL" id="ODQ78343.1"/>
    </source>
</evidence>
<protein>
    <submittedName>
        <fullName evidence="3">Uncharacterized protein</fullName>
    </submittedName>
</protein>
<dbReference type="Proteomes" id="UP000094336">
    <property type="component" value="Unassembled WGS sequence"/>
</dbReference>
<keyword evidence="2" id="KW-1133">Transmembrane helix</keyword>
<gene>
    <name evidence="3" type="ORF">BABINDRAFT_9546</name>
</gene>
<feature type="transmembrane region" description="Helical" evidence="2">
    <location>
        <begin position="201"/>
        <end position="223"/>
    </location>
</feature>
<organism evidence="3 4">
    <name type="scientific">Babjeviella inositovora NRRL Y-12698</name>
    <dbReference type="NCBI Taxonomy" id="984486"/>
    <lineage>
        <taxon>Eukaryota</taxon>
        <taxon>Fungi</taxon>
        <taxon>Dikarya</taxon>
        <taxon>Ascomycota</taxon>
        <taxon>Saccharomycotina</taxon>
        <taxon>Pichiomycetes</taxon>
        <taxon>Serinales incertae sedis</taxon>
        <taxon>Babjeviella</taxon>
    </lineage>
</organism>
<sequence>MSKTSFVSKRLDDTRAQAKPRSTMKNRSKTLTDLFVTPPVTRSTKKLIESLPLSRNGPSKTLDMEPVGRRHTIDNGDELMECAATVELEYGDASKYPNRKPRAMSVDIEMSDTSNSKTINLPPAPPLNKPALSTAMSPVSKISASFATFSGTTFLHKVMINEPEYALKVHLNSLGVGFLLGVWIMWLKEAILECCIVWLDFLIHALRLGLIVGGLFFAVRYVLPMTLGVKQVEDLSGALELVSDSASLAESHGTDLSPSYNLQTSLPKLNSIVSPKRKAPYKSTSPRTSILLARPLRSIPRHRLEIPAPPAATSSPKLKINMDNPLIQQLLHEQERSRRKGLYHSEVDLTDNHKLKKIDFSAKPVLEDDSFSILDSSIAYNNFVHGHTAHA</sequence>